<comment type="caution">
    <text evidence="1">The sequence shown here is derived from an EMBL/GenBank/DDBJ whole genome shotgun (WGS) entry which is preliminary data.</text>
</comment>
<dbReference type="EMBL" id="AVOT02083085">
    <property type="protein sequence ID" value="MBW0568676.1"/>
    <property type="molecule type" value="Genomic_DNA"/>
</dbReference>
<dbReference type="Proteomes" id="UP000765509">
    <property type="component" value="Unassembled WGS sequence"/>
</dbReference>
<sequence>MIGTLLLLVGKVYELLQEVNTNNSALNENCLELGKFSGLQQNESFLEIDGDNVNETNHQADEAIYSHENEEELPTSVNPNFNNNVEKTLIHGQKKQGNKQCLNTGSSQFTRNCLSQSSTFTIASTSRNQGLIKKVNNNLETVISLLMVMIQQSQKCAEEQEQIQIACDEEIFQLQREREEYRRSNTELKNKKGAKGKI</sequence>
<organism evidence="1 2">
    <name type="scientific">Austropuccinia psidii MF-1</name>
    <dbReference type="NCBI Taxonomy" id="1389203"/>
    <lineage>
        <taxon>Eukaryota</taxon>
        <taxon>Fungi</taxon>
        <taxon>Dikarya</taxon>
        <taxon>Basidiomycota</taxon>
        <taxon>Pucciniomycotina</taxon>
        <taxon>Pucciniomycetes</taxon>
        <taxon>Pucciniales</taxon>
        <taxon>Sphaerophragmiaceae</taxon>
        <taxon>Austropuccinia</taxon>
    </lineage>
</organism>
<dbReference type="AlphaFoldDB" id="A0A9Q3JV78"/>
<evidence type="ECO:0000313" key="2">
    <source>
        <dbReference type="Proteomes" id="UP000765509"/>
    </source>
</evidence>
<name>A0A9Q3JV78_9BASI</name>
<protein>
    <submittedName>
        <fullName evidence="1">Uncharacterized protein</fullName>
    </submittedName>
</protein>
<proteinExistence type="predicted"/>
<gene>
    <name evidence="1" type="ORF">O181_108391</name>
</gene>
<keyword evidence="2" id="KW-1185">Reference proteome</keyword>
<accession>A0A9Q3JV78</accession>
<reference evidence="1" key="1">
    <citation type="submission" date="2021-03" db="EMBL/GenBank/DDBJ databases">
        <title>Draft genome sequence of rust myrtle Austropuccinia psidii MF-1, a brazilian biotype.</title>
        <authorList>
            <person name="Quecine M.C."/>
            <person name="Pachon D.M.R."/>
            <person name="Bonatelli M.L."/>
            <person name="Correr F.H."/>
            <person name="Franceschini L.M."/>
            <person name="Leite T.F."/>
            <person name="Margarido G.R.A."/>
            <person name="Almeida C.A."/>
            <person name="Ferrarezi J.A."/>
            <person name="Labate C.A."/>
        </authorList>
    </citation>
    <scope>NUCLEOTIDE SEQUENCE</scope>
    <source>
        <strain evidence="1">MF-1</strain>
    </source>
</reference>
<evidence type="ECO:0000313" key="1">
    <source>
        <dbReference type="EMBL" id="MBW0568676.1"/>
    </source>
</evidence>